<evidence type="ECO:0000256" key="1">
    <source>
        <dbReference type="SAM" id="MobiDB-lite"/>
    </source>
</evidence>
<evidence type="ECO:0000313" key="2">
    <source>
        <dbReference type="EMBL" id="PON71969.1"/>
    </source>
</evidence>
<organism evidence="2 3">
    <name type="scientific">Parasponia andersonii</name>
    <name type="common">Sponia andersonii</name>
    <dbReference type="NCBI Taxonomy" id="3476"/>
    <lineage>
        <taxon>Eukaryota</taxon>
        <taxon>Viridiplantae</taxon>
        <taxon>Streptophyta</taxon>
        <taxon>Embryophyta</taxon>
        <taxon>Tracheophyta</taxon>
        <taxon>Spermatophyta</taxon>
        <taxon>Magnoliopsida</taxon>
        <taxon>eudicotyledons</taxon>
        <taxon>Gunneridae</taxon>
        <taxon>Pentapetalae</taxon>
        <taxon>rosids</taxon>
        <taxon>fabids</taxon>
        <taxon>Rosales</taxon>
        <taxon>Cannabaceae</taxon>
        <taxon>Parasponia</taxon>
    </lineage>
</organism>
<sequence>MLCSVPAGKSGSSWLNRLRSNKGFPTGDDDLDLDHFLSQNPNSSSSDSPHLNSEESRTIPTRPEPQRVSNRSGGQEREWVGVMSNVLSELFFMGGSGESSRLSGKKFPRKQTNPRICVVSSDNSNSSVVGERKKSSDGAVTASFNSDGNSPMMRTKEGNVGFGGFEVEDDEDDDDDGEEEEEKGEKELKGYSRSEVTVIDTSFGCWKSEKLVFRRKNVWKVREKKGKLRSFGRKKRKGGSDSTWGAVGLEKKAKVLASSEANGDQSVKISSDEGQNLKNDSMEEVCKATAENLNTTREEISTESPDKLSQDFRRRQVSVFWLTKKSEKGRLISCPYQRHSELAQEYSKTTQGLTIWLLK</sequence>
<feature type="compositionally biased region" description="Low complexity" evidence="1">
    <location>
        <begin position="118"/>
        <end position="129"/>
    </location>
</feature>
<evidence type="ECO:0000313" key="3">
    <source>
        <dbReference type="Proteomes" id="UP000237105"/>
    </source>
</evidence>
<dbReference type="PANTHER" id="PTHR37258">
    <property type="entry name" value="FANTOM PROTEIN"/>
    <property type="match status" value="1"/>
</dbReference>
<feature type="region of interest" description="Disordered" evidence="1">
    <location>
        <begin position="117"/>
        <end position="191"/>
    </location>
</feature>
<dbReference type="PANTHER" id="PTHR37258:SF1">
    <property type="entry name" value="FANTOM PROTEIN"/>
    <property type="match status" value="1"/>
</dbReference>
<name>A0A2P5DF97_PARAD</name>
<feature type="region of interest" description="Disordered" evidence="1">
    <location>
        <begin position="260"/>
        <end position="280"/>
    </location>
</feature>
<protein>
    <submittedName>
        <fullName evidence="2">Fantom protein</fullName>
    </submittedName>
</protein>
<gene>
    <name evidence="2" type="ORF">PanWU01x14_068110</name>
</gene>
<dbReference type="Proteomes" id="UP000237105">
    <property type="component" value="Unassembled WGS sequence"/>
</dbReference>
<keyword evidence="3" id="KW-1185">Reference proteome</keyword>
<comment type="caution">
    <text evidence="2">The sequence shown here is derived from an EMBL/GenBank/DDBJ whole genome shotgun (WGS) entry which is preliminary data.</text>
</comment>
<dbReference type="STRING" id="3476.A0A2P5DF97"/>
<feature type="compositionally biased region" description="Polar residues" evidence="1">
    <location>
        <begin position="260"/>
        <end position="279"/>
    </location>
</feature>
<dbReference type="EMBL" id="JXTB01000041">
    <property type="protein sequence ID" value="PON71969.1"/>
    <property type="molecule type" value="Genomic_DNA"/>
</dbReference>
<feature type="region of interest" description="Disordered" evidence="1">
    <location>
        <begin position="1"/>
        <end position="79"/>
    </location>
</feature>
<feature type="compositionally biased region" description="Acidic residues" evidence="1">
    <location>
        <begin position="166"/>
        <end position="182"/>
    </location>
</feature>
<reference evidence="3" key="1">
    <citation type="submission" date="2016-06" db="EMBL/GenBank/DDBJ databases">
        <title>Parallel loss of symbiosis genes in relatives of nitrogen-fixing non-legume Parasponia.</title>
        <authorList>
            <person name="Van Velzen R."/>
            <person name="Holmer R."/>
            <person name="Bu F."/>
            <person name="Rutten L."/>
            <person name="Van Zeijl A."/>
            <person name="Liu W."/>
            <person name="Santuari L."/>
            <person name="Cao Q."/>
            <person name="Sharma T."/>
            <person name="Shen D."/>
            <person name="Roswanjaya Y."/>
            <person name="Wardhani T."/>
            <person name="Kalhor M.S."/>
            <person name="Jansen J."/>
            <person name="Van den Hoogen J."/>
            <person name="Gungor B."/>
            <person name="Hartog M."/>
            <person name="Hontelez J."/>
            <person name="Verver J."/>
            <person name="Yang W.-C."/>
            <person name="Schijlen E."/>
            <person name="Repin R."/>
            <person name="Schilthuizen M."/>
            <person name="Schranz E."/>
            <person name="Heidstra R."/>
            <person name="Miyata K."/>
            <person name="Fedorova E."/>
            <person name="Kohlen W."/>
            <person name="Bisseling T."/>
            <person name="Smit S."/>
            <person name="Geurts R."/>
        </authorList>
    </citation>
    <scope>NUCLEOTIDE SEQUENCE [LARGE SCALE GENOMIC DNA]</scope>
    <source>
        <strain evidence="3">cv. WU1-14</strain>
    </source>
</reference>
<dbReference type="OrthoDB" id="684590at2759"/>
<dbReference type="AlphaFoldDB" id="A0A2P5DF97"/>
<feature type="compositionally biased region" description="Low complexity" evidence="1">
    <location>
        <begin position="37"/>
        <end position="51"/>
    </location>
</feature>
<proteinExistence type="predicted"/>
<accession>A0A2P5DF97</accession>